<sequence length="197" mass="21915">MGETFTGASDPKTARIMAFGDLFKAASHRMLGFAGLAIALGGLGGLIVMLNAKPEERLLPDPDLTPGAVVDVSLEEMCEPGYAARVRSVDSSERKQAFRMYGLSNVDRRDYELDHLIPLSLGGSNDIKNIWPESRITKPWNAEVKDTLEDVLHREVCAGRERLGNAQWAIRTHWIQAYRMYVGSEPERFVAHSRPGF</sequence>
<keyword evidence="2" id="KW-0614">Plasmid</keyword>
<geneLocation type="plasmid" evidence="2 3">
    <name>pRX1</name>
</geneLocation>
<evidence type="ECO:0000313" key="3">
    <source>
        <dbReference type="Proteomes" id="UP001626536"/>
    </source>
</evidence>
<keyword evidence="3" id="KW-1185">Reference proteome</keyword>
<keyword evidence="1" id="KW-0812">Transmembrane</keyword>
<dbReference type="EMBL" id="CP136863">
    <property type="protein sequence ID" value="WOJ91737.1"/>
    <property type="molecule type" value="Genomic_DNA"/>
</dbReference>
<reference evidence="2 3" key="1">
    <citation type="submission" date="2023-10" db="EMBL/GenBank/DDBJ databases">
        <title>Novel methanotroph of the genus Methylocapsa from a subarctic wetland.</title>
        <authorList>
            <person name="Belova S.E."/>
            <person name="Oshkin I.Y."/>
            <person name="Miroshnikov K."/>
            <person name="Dedysh S.N."/>
        </authorList>
    </citation>
    <scope>NUCLEOTIDE SEQUENCE [LARGE SCALE GENOMIC DNA]</scope>
    <source>
        <strain evidence="2 3">RX1</strain>
        <plasmid evidence="2 3">pRX1</plasmid>
    </source>
</reference>
<proteinExistence type="predicted"/>
<name>A0ABZ0HWT2_9HYPH</name>
<protein>
    <recommendedName>
        <fullName evidence="4">HNH endonuclease</fullName>
    </recommendedName>
</protein>
<keyword evidence="1" id="KW-1133">Transmembrane helix</keyword>
<dbReference type="Proteomes" id="UP001626536">
    <property type="component" value="Plasmid pRX1"/>
</dbReference>
<feature type="transmembrane region" description="Helical" evidence="1">
    <location>
        <begin position="30"/>
        <end position="50"/>
    </location>
</feature>
<gene>
    <name evidence="2" type="ORF">RZS28_18590</name>
</gene>
<evidence type="ECO:0000256" key="1">
    <source>
        <dbReference type="SAM" id="Phobius"/>
    </source>
</evidence>
<evidence type="ECO:0008006" key="4">
    <source>
        <dbReference type="Google" id="ProtNLM"/>
    </source>
</evidence>
<dbReference type="RefSeq" id="WP_407341203.1">
    <property type="nucleotide sequence ID" value="NZ_CP136863.1"/>
</dbReference>
<accession>A0ABZ0HWT2</accession>
<keyword evidence="1" id="KW-0472">Membrane</keyword>
<organism evidence="2 3">
    <name type="scientific">Methylocapsa polymorpha</name>
    <dbReference type="NCBI Taxonomy" id="3080828"/>
    <lineage>
        <taxon>Bacteria</taxon>
        <taxon>Pseudomonadati</taxon>
        <taxon>Pseudomonadota</taxon>
        <taxon>Alphaproteobacteria</taxon>
        <taxon>Hyphomicrobiales</taxon>
        <taxon>Beijerinckiaceae</taxon>
        <taxon>Methylocapsa</taxon>
    </lineage>
</organism>
<evidence type="ECO:0000313" key="2">
    <source>
        <dbReference type="EMBL" id="WOJ91737.1"/>
    </source>
</evidence>